<evidence type="ECO:0000313" key="2">
    <source>
        <dbReference type="EMBL" id="KAJ1910531.1"/>
    </source>
</evidence>
<proteinExistence type="predicted"/>
<dbReference type="AlphaFoldDB" id="A0A9W7ZJB6"/>
<sequence length="241" mass="26168">MAASIRTQHAHSATATYNGLFDNAASNLSRFPMGVACAPTTSGQCASDARPRDIPSHPRRVSFNLQQNHTLYLPPKDIVRQLAHAKEHLRTHLPPIPPSSLPSDDDGHQFVSDDSSCGSSPTHLDGLPSSLTTTTAPRTLKIPKGHQPAEYWITRAGITLDTPITSFVMRNRTLLLTTEALTNEERHLSVSPEGGLKSALKSPTTPADAGGDQDQHRSKRTGSKPHKKSGKKSKHPGKRRY</sequence>
<protein>
    <submittedName>
        <fullName evidence="2">Uncharacterized protein</fullName>
    </submittedName>
</protein>
<dbReference type="OrthoDB" id="5599200at2759"/>
<dbReference type="Proteomes" id="UP001150569">
    <property type="component" value="Unassembled WGS sequence"/>
</dbReference>
<reference evidence="2" key="1">
    <citation type="submission" date="2022-07" db="EMBL/GenBank/DDBJ databases">
        <title>Phylogenomic reconstructions and comparative analyses of Kickxellomycotina fungi.</title>
        <authorList>
            <person name="Reynolds N.K."/>
            <person name="Stajich J.E."/>
            <person name="Barry K."/>
            <person name="Grigoriev I.V."/>
            <person name="Crous P."/>
            <person name="Smith M.E."/>
        </authorList>
    </citation>
    <scope>NUCLEOTIDE SEQUENCE</scope>
    <source>
        <strain evidence="2">RSA 861</strain>
    </source>
</reference>
<feature type="compositionally biased region" description="Basic residues" evidence="1">
    <location>
        <begin position="217"/>
        <end position="241"/>
    </location>
</feature>
<feature type="compositionally biased region" description="Polar residues" evidence="1">
    <location>
        <begin position="112"/>
        <end position="122"/>
    </location>
</feature>
<feature type="region of interest" description="Disordered" evidence="1">
    <location>
        <begin position="185"/>
        <end position="241"/>
    </location>
</feature>
<evidence type="ECO:0000256" key="1">
    <source>
        <dbReference type="SAM" id="MobiDB-lite"/>
    </source>
</evidence>
<dbReference type="EMBL" id="JANBPT010001038">
    <property type="protein sequence ID" value="KAJ1910531.1"/>
    <property type="molecule type" value="Genomic_DNA"/>
</dbReference>
<keyword evidence="3" id="KW-1185">Reference proteome</keyword>
<evidence type="ECO:0000313" key="3">
    <source>
        <dbReference type="Proteomes" id="UP001150569"/>
    </source>
</evidence>
<comment type="caution">
    <text evidence="2">The sequence shown here is derived from an EMBL/GenBank/DDBJ whole genome shotgun (WGS) entry which is preliminary data.</text>
</comment>
<gene>
    <name evidence="2" type="ORF">IWQ60_010611</name>
</gene>
<organism evidence="2 3">
    <name type="scientific">Tieghemiomyces parasiticus</name>
    <dbReference type="NCBI Taxonomy" id="78921"/>
    <lineage>
        <taxon>Eukaryota</taxon>
        <taxon>Fungi</taxon>
        <taxon>Fungi incertae sedis</taxon>
        <taxon>Zoopagomycota</taxon>
        <taxon>Kickxellomycotina</taxon>
        <taxon>Dimargaritomycetes</taxon>
        <taxon>Dimargaritales</taxon>
        <taxon>Dimargaritaceae</taxon>
        <taxon>Tieghemiomyces</taxon>
    </lineage>
</organism>
<feature type="region of interest" description="Disordered" evidence="1">
    <location>
        <begin position="91"/>
        <end position="142"/>
    </location>
</feature>
<accession>A0A9W7ZJB6</accession>
<name>A0A9W7ZJB6_9FUNG</name>